<dbReference type="PANTHER" id="PTHR31860:SF3">
    <property type="entry name" value="PROTEIN, PUTATIVE (DUF639)-RELATED"/>
    <property type="match status" value="1"/>
</dbReference>
<dbReference type="EMBL" id="JAVIJP010000006">
    <property type="protein sequence ID" value="KAL3651590.1"/>
    <property type="molecule type" value="Genomic_DNA"/>
</dbReference>
<sequence length="160" mass="18564">MQKIFKELVTESIYNDPRYLVEYCCFRYLSRNSVDVHPDLKELAFRRLIFITMVAWENPYRKGKDNRVKLLETNALQKKLVGEEAFVRIAPAVSGVADCPTAHNLFEALAGVIRVSRLAYGRHILMNFSMHDGRKSYQFQDLSDDSKQKILCLVSSENNW</sequence>
<protein>
    <submittedName>
        <fullName evidence="1">Uncharacterized protein</fullName>
    </submittedName>
</protein>
<evidence type="ECO:0000313" key="1">
    <source>
        <dbReference type="EMBL" id="KAL3651590.1"/>
    </source>
</evidence>
<dbReference type="PANTHER" id="PTHR31860">
    <property type="entry name" value="HEAT-INDUCIBLE TRANSCRIPTION REPRESSOR (DUF639)-RELATED"/>
    <property type="match status" value="1"/>
</dbReference>
<dbReference type="Proteomes" id="UP001632038">
    <property type="component" value="Unassembled WGS sequence"/>
</dbReference>
<comment type="caution">
    <text evidence="1">The sequence shown here is derived from an EMBL/GenBank/DDBJ whole genome shotgun (WGS) entry which is preliminary data.</text>
</comment>
<keyword evidence="2" id="KW-1185">Reference proteome</keyword>
<dbReference type="AlphaFoldDB" id="A0ABD3EAX9"/>
<accession>A0ABD3EAX9</accession>
<evidence type="ECO:0000313" key="2">
    <source>
        <dbReference type="Proteomes" id="UP001632038"/>
    </source>
</evidence>
<reference evidence="2" key="1">
    <citation type="journal article" date="2024" name="IScience">
        <title>Strigolactones Initiate the Formation of Haustorium-like Structures in Castilleja.</title>
        <authorList>
            <person name="Buerger M."/>
            <person name="Peterson D."/>
            <person name="Chory J."/>
        </authorList>
    </citation>
    <scope>NUCLEOTIDE SEQUENCE [LARGE SCALE GENOMIC DNA]</scope>
</reference>
<organism evidence="1 2">
    <name type="scientific">Castilleja foliolosa</name>
    <dbReference type="NCBI Taxonomy" id="1961234"/>
    <lineage>
        <taxon>Eukaryota</taxon>
        <taxon>Viridiplantae</taxon>
        <taxon>Streptophyta</taxon>
        <taxon>Embryophyta</taxon>
        <taxon>Tracheophyta</taxon>
        <taxon>Spermatophyta</taxon>
        <taxon>Magnoliopsida</taxon>
        <taxon>eudicotyledons</taxon>
        <taxon>Gunneridae</taxon>
        <taxon>Pentapetalae</taxon>
        <taxon>asterids</taxon>
        <taxon>lamiids</taxon>
        <taxon>Lamiales</taxon>
        <taxon>Orobanchaceae</taxon>
        <taxon>Pedicularideae</taxon>
        <taxon>Castillejinae</taxon>
        <taxon>Castilleja</taxon>
    </lineage>
</organism>
<name>A0ABD3EAX9_9LAMI</name>
<proteinExistence type="predicted"/>
<gene>
    <name evidence="1" type="ORF">CASFOL_004592</name>
</gene>